<accession>A0ABU9E6G1</accession>
<dbReference type="EC" id="2.4.-.-" evidence="2"/>
<feature type="domain" description="Glycosyltransferase 2-like" evidence="1">
    <location>
        <begin position="6"/>
        <end position="108"/>
    </location>
</feature>
<dbReference type="GO" id="GO:0016757">
    <property type="term" value="F:glycosyltransferase activity"/>
    <property type="evidence" value="ECO:0007669"/>
    <property type="project" value="UniProtKB-KW"/>
</dbReference>
<dbReference type="InterPro" id="IPR029044">
    <property type="entry name" value="Nucleotide-diphossugar_trans"/>
</dbReference>
<dbReference type="Proteomes" id="UP001484239">
    <property type="component" value="Unassembled WGS sequence"/>
</dbReference>
<comment type="caution">
    <text evidence="2">The sequence shown here is derived from an EMBL/GenBank/DDBJ whole genome shotgun (WGS) entry which is preliminary data.</text>
</comment>
<dbReference type="PANTHER" id="PTHR43685:SF2">
    <property type="entry name" value="GLYCOSYLTRANSFERASE 2-LIKE DOMAIN-CONTAINING PROTEIN"/>
    <property type="match status" value="1"/>
</dbReference>
<dbReference type="Gene3D" id="3.90.550.10">
    <property type="entry name" value="Spore Coat Polysaccharide Biosynthesis Protein SpsA, Chain A"/>
    <property type="match status" value="1"/>
</dbReference>
<dbReference type="PANTHER" id="PTHR43685">
    <property type="entry name" value="GLYCOSYLTRANSFERASE"/>
    <property type="match status" value="1"/>
</dbReference>
<evidence type="ECO:0000259" key="1">
    <source>
        <dbReference type="Pfam" id="PF00535"/>
    </source>
</evidence>
<dbReference type="InterPro" id="IPR050834">
    <property type="entry name" value="Glycosyltransf_2"/>
</dbReference>
<gene>
    <name evidence="2" type="ORF">WI372_05070</name>
</gene>
<keyword evidence="3" id="KW-1185">Reference proteome</keyword>
<reference evidence="2 3" key="1">
    <citation type="submission" date="2024-02" db="EMBL/GenBank/DDBJ databases">
        <title>A novel Gemmatimonadota bacterium.</title>
        <authorList>
            <person name="Du Z.-J."/>
            <person name="Ye Y.-Q."/>
        </authorList>
    </citation>
    <scope>NUCLEOTIDE SEQUENCE [LARGE SCALE GENOMIC DNA]</scope>
    <source>
        <strain evidence="2 3">DH-20</strain>
    </source>
</reference>
<dbReference type="EMBL" id="JBBHLI010000002">
    <property type="protein sequence ID" value="MEK9500340.1"/>
    <property type="molecule type" value="Genomic_DNA"/>
</dbReference>
<dbReference type="SUPFAM" id="SSF53448">
    <property type="entry name" value="Nucleotide-diphospho-sugar transferases"/>
    <property type="match status" value="1"/>
</dbReference>
<dbReference type="InterPro" id="IPR001173">
    <property type="entry name" value="Glyco_trans_2-like"/>
</dbReference>
<evidence type="ECO:0000313" key="2">
    <source>
        <dbReference type="EMBL" id="MEK9500340.1"/>
    </source>
</evidence>
<dbReference type="Pfam" id="PF00535">
    <property type="entry name" value="Glycos_transf_2"/>
    <property type="match status" value="1"/>
</dbReference>
<name>A0ABU9E6G1_9BACT</name>
<dbReference type="RefSeq" id="WP_405275095.1">
    <property type="nucleotide sequence ID" value="NZ_CP144380.1"/>
</dbReference>
<protein>
    <submittedName>
        <fullName evidence="2">Glycosyltransferase</fullName>
        <ecNumber evidence="2">2.4.-.-</ecNumber>
    </submittedName>
</protein>
<proteinExistence type="predicted"/>
<organism evidence="2 3">
    <name type="scientific">Gaopeijia maritima</name>
    <dbReference type="NCBI Taxonomy" id="3119007"/>
    <lineage>
        <taxon>Bacteria</taxon>
        <taxon>Pseudomonadati</taxon>
        <taxon>Gemmatimonadota</taxon>
        <taxon>Longimicrobiia</taxon>
        <taxon>Gaopeijiales</taxon>
        <taxon>Gaopeijiaceae</taxon>
        <taxon>Gaopeijia</taxon>
    </lineage>
</organism>
<keyword evidence="2" id="KW-0328">Glycosyltransferase</keyword>
<keyword evidence="2" id="KW-0808">Transferase</keyword>
<evidence type="ECO:0000313" key="3">
    <source>
        <dbReference type="Proteomes" id="UP001484239"/>
    </source>
</evidence>
<sequence>MTPLVSVVIAVFNGERFIREAIRSVLDQGHEALELIVVDDGSTDATAEALAEFSAIRAVHQDNGGQASALNHGLRLAKGDLFAFNDADDVWTPGRLAIQLEALASDPGLEAVYGHVEQFLEDDAPAAVRAGLTPERRVMPSRLHSAMLVRREAFERLGPFRTEIGIGSVVEWAARAKDALSDRVLDEIVLRRRLHGANIGVTRKAAATEDYLAIVRAAIAKRRESGN</sequence>